<dbReference type="GO" id="GO:0003700">
    <property type="term" value="F:DNA-binding transcription factor activity"/>
    <property type="evidence" value="ECO:0007669"/>
    <property type="project" value="InterPro"/>
</dbReference>
<accession>E4RVZ0</accession>
<evidence type="ECO:0000259" key="3">
    <source>
        <dbReference type="PROSITE" id="PS01124"/>
    </source>
</evidence>
<dbReference type="Gene3D" id="3.40.50.880">
    <property type="match status" value="1"/>
</dbReference>
<dbReference type="SUPFAM" id="SSF52317">
    <property type="entry name" value="Class I glutamine amidotransferase-like"/>
    <property type="match status" value="1"/>
</dbReference>
<dbReference type="InterPro" id="IPR002818">
    <property type="entry name" value="DJ-1/PfpI"/>
</dbReference>
<dbReference type="HOGENOM" id="CLU_000445_59_0_10"/>
<dbReference type="PROSITE" id="PS01124">
    <property type="entry name" value="HTH_ARAC_FAMILY_2"/>
    <property type="match status" value="1"/>
</dbReference>
<dbReference type="PANTHER" id="PTHR43130">
    <property type="entry name" value="ARAC-FAMILY TRANSCRIPTIONAL REGULATOR"/>
    <property type="match status" value="1"/>
</dbReference>
<feature type="domain" description="HTH araC/xylS-type" evidence="3">
    <location>
        <begin position="214"/>
        <end position="316"/>
    </location>
</feature>
<dbReference type="SMART" id="SM00342">
    <property type="entry name" value="HTH_ARAC"/>
    <property type="match status" value="1"/>
</dbReference>
<dbReference type="OrthoDB" id="9803764at2"/>
<dbReference type="Pfam" id="PF01965">
    <property type="entry name" value="DJ-1_PfpI"/>
    <property type="match status" value="1"/>
</dbReference>
<sequence length="326" mass="37261">MNVYILYTENHRLLSLAAIVDVFDTVNAYLSEDGHTLTFDLHLIGINEGLQTPFKHLPYSTFEQSEIEEGIIIVPAFRDHNIQDHLQKNAVFIPWLIKAYQNGIRVASCCTGTFLLAAAGILNGKKATTHVEACDALQSIFPEVELLPHAIFTVEHHLYTSGGATSTFHMLIFLIQELTSKEYGIRLAKNFAIDLDRQTQLHFEKFTPSLSKDDKLVRQVQETIHQRYSELKHVEEALDQIPSSRRNMVRRFKNATGMTPIRYMQKIKIEAAKHLLETTDRDILDIMLSSGYQDLKSFRELFKNLTGLTPKAYREKYFLSSPASML</sequence>
<evidence type="ECO:0000313" key="5">
    <source>
        <dbReference type="Proteomes" id="UP000007435"/>
    </source>
</evidence>
<evidence type="ECO:0000313" key="4">
    <source>
        <dbReference type="EMBL" id="ADQ18900.1"/>
    </source>
</evidence>
<dbReference type="InterPro" id="IPR018060">
    <property type="entry name" value="HTH_AraC"/>
</dbReference>
<keyword evidence="1" id="KW-0805">Transcription regulation</keyword>
<dbReference type="Gene3D" id="1.10.10.60">
    <property type="entry name" value="Homeodomain-like"/>
    <property type="match status" value="1"/>
</dbReference>
<dbReference type="PANTHER" id="PTHR43130:SF3">
    <property type="entry name" value="HTH-TYPE TRANSCRIPTIONAL REGULATOR RV1931C"/>
    <property type="match status" value="1"/>
</dbReference>
<dbReference type="Pfam" id="PF12833">
    <property type="entry name" value="HTH_18"/>
    <property type="match status" value="1"/>
</dbReference>
<dbReference type="InterPro" id="IPR052158">
    <property type="entry name" value="INH-QAR"/>
</dbReference>
<dbReference type="AlphaFoldDB" id="E4RVZ0"/>
<dbReference type="InterPro" id="IPR009057">
    <property type="entry name" value="Homeodomain-like_sf"/>
</dbReference>
<gene>
    <name evidence="4" type="ordered locus">Lbys_3239</name>
</gene>
<dbReference type="Proteomes" id="UP000007435">
    <property type="component" value="Chromosome"/>
</dbReference>
<dbReference type="SUPFAM" id="SSF46689">
    <property type="entry name" value="Homeodomain-like"/>
    <property type="match status" value="2"/>
</dbReference>
<proteinExistence type="predicted"/>
<dbReference type="KEGG" id="lby:Lbys_3239"/>
<name>E4RVZ0_LEAB4</name>
<evidence type="ECO:0000256" key="2">
    <source>
        <dbReference type="ARBA" id="ARBA00023163"/>
    </source>
</evidence>
<reference key="1">
    <citation type="submission" date="2010-11" db="EMBL/GenBank/DDBJ databases">
        <title>The complete genome of Leadbetterella byssophila DSM 17132.</title>
        <authorList>
            <consortium name="US DOE Joint Genome Institute (JGI-PGF)"/>
            <person name="Lucas S."/>
            <person name="Copeland A."/>
            <person name="Lapidus A."/>
            <person name="Glavina del Rio T."/>
            <person name="Dalin E."/>
            <person name="Tice H."/>
            <person name="Bruce D."/>
            <person name="Goodwin L."/>
            <person name="Pitluck S."/>
            <person name="Kyrpides N."/>
            <person name="Mavromatis K."/>
            <person name="Ivanova N."/>
            <person name="Teshima H."/>
            <person name="Brettin T."/>
            <person name="Detter J.C."/>
            <person name="Han C."/>
            <person name="Tapia R."/>
            <person name="Land M."/>
            <person name="Hauser L."/>
            <person name="Markowitz V."/>
            <person name="Cheng J.-F."/>
            <person name="Hugenholtz P."/>
            <person name="Woyke T."/>
            <person name="Wu D."/>
            <person name="Tindall B."/>
            <person name="Pomrenke H.G."/>
            <person name="Brambilla E."/>
            <person name="Klenk H.-P."/>
            <person name="Eisen J.A."/>
        </authorList>
    </citation>
    <scope>NUCLEOTIDE SEQUENCE [LARGE SCALE GENOMIC DNA]</scope>
    <source>
        <strain>DSM 17132</strain>
    </source>
</reference>
<evidence type="ECO:0000256" key="1">
    <source>
        <dbReference type="ARBA" id="ARBA00023015"/>
    </source>
</evidence>
<dbReference type="STRING" id="649349.Lbys_3239"/>
<dbReference type="InterPro" id="IPR029062">
    <property type="entry name" value="Class_I_gatase-like"/>
</dbReference>
<protein>
    <submittedName>
        <fullName evidence="4">Transcriptional regulator, AraC family</fullName>
    </submittedName>
</protein>
<reference evidence="4 5" key="2">
    <citation type="journal article" date="2011" name="Stand. Genomic Sci.">
        <title>Complete genome sequence of Leadbetterella byssophila type strain (4M15).</title>
        <authorList>
            <person name="Abt B."/>
            <person name="Teshima H."/>
            <person name="Lucas S."/>
            <person name="Lapidus A."/>
            <person name="Del Rio T.G."/>
            <person name="Nolan M."/>
            <person name="Tice H."/>
            <person name="Cheng J.F."/>
            <person name="Pitluck S."/>
            <person name="Liolios K."/>
            <person name="Pagani I."/>
            <person name="Ivanova N."/>
            <person name="Mavromatis K."/>
            <person name="Pati A."/>
            <person name="Tapia R."/>
            <person name="Han C."/>
            <person name="Goodwin L."/>
            <person name="Chen A."/>
            <person name="Palaniappan K."/>
            <person name="Land M."/>
            <person name="Hauser L."/>
            <person name="Chang Y.J."/>
            <person name="Jeffries C.D."/>
            <person name="Rohde M."/>
            <person name="Goker M."/>
            <person name="Tindall B.J."/>
            <person name="Detter J.C."/>
            <person name="Woyke T."/>
            <person name="Bristow J."/>
            <person name="Eisen J.A."/>
            <person name="Markowitz V."/>
            <person name="Hugenholtz P."/>
            <person name="Klenk H.P."/>
            <person name="Kyrpides N.C."/>
        </authorList>
    </citation>
    <scope>NUCLEOTIDE SEQUENCE [LARGE SCALE GENOMIC DNA]</scope>
    <source>
        <strain evidence="5">DSM 17132 / JCM 16389 / KACC 11308 / NBRC 106382 / 4M15</strain>
    </source>
</reference>
<dbReference type="GO" id="GO:0043565">
    <property type="term" value="F:sequence-specific DNA binding"/>
    <property type="evidence" value="ECO:0007669"/>
    <property type="project" value="InterPro"/>
</dbReference>
<keyword evidence="5" id="KW-1185">Reference proteome</keyword>
<dbReference type="eggNOG" id="COG4977">
    <property type="taxonomic scope" value="Bacteria"/>
</dbReference>
<dbReference type="EMBL" id="CP002305">
    <property type="protein sequence ID" value="ADQ18900.1"/>
    <property type="molecule type" value="Genomic_DNA"/>
</dbReference>
<organism evidence="4 5">
    <name type="scientific">Leadbetterella byssophila (strain DSM 17132 / JCM 16389 / KACC 11308 / NBRC 106382 / 4M15)</name>
    <dbReference type="NCBI Taxonomy" id="649349"/>
    <lineage>
        <taxon>Bacteria</taxon>
        <taxon>Pseudomonadati</taxon>
        <taxon>Bacteroidota</taxon>
        <taxon>Cytophagia</taxon>
        <taxon>Cytophagales</taxon>
        <taxon>Leadbetterellaceae</taxon>
        <taxon>Leadbetterella</taxon>
    </lineage>
</organism>
<keyword evidence="2" id="KW-0804">Transcription</keyword>
<dbReference type="RefSeq" id="WP_013409927.1">
    <property type="nucleotide sequence ID" value="NC_014655.1"/>
</dbReference>